<dbReference type="Proteomes" id="UP000236729">
    <property type="component" value="Unassembled WGS sequence"/>
</dbReference>
<name>A0A1H6DWU7_9PSEU</name>
<dbReference type="GO" id="GO:0016020">
    <property type="term" value="C:membrane"/>
    <property type="evidence" value="ECO:0007669"/>
    <property type="project" value="UniProtKB-SubCell"/>
</dbReference>
<evidence type="ECO:0000313" key="6">
    <source>
        <dbReference type="Proteomes" id="UP000199690"/>
    </source>
</evidence>
<dbReference type="PANTHER" id="PTHR37042:SF4">
    <property type="entry name" value="OUTER MEMBRANE PROTEIN RV1973"/>
    <property type="match status" value="1"/>
</dbReference>
<feature type="domain" description="SnoaL-like" evidence="3">
    <location>
        <begin position="67"/>
        <end position="162"/>
    </location>
</feature>
<dbReference type="AlphaFoldDB" id="A0A1H6DWU7"/>
<dbReference type="EMBL" id="FNVB01000008">
    <property type="protein sequence ID" value="SEG89669.1"/>
    <property type="molecule type" value="Genomic_DNA"/>
</dbReference>
<dbReference type="InterPro" id="IPR032710">
    <property type="entry name" value="NTF2-like_dom_sf"/>
</dbReference>
<dbReference type="EMBL" id="FOME01000007">
    <property type="protein sequence ID" value="SFD86337.1"/>
    <property type="molecule type" value="Genomic_DNA"/>
</dbReference>
<sequence>MTAGTRRRPVVALVLFAVSVVACLVTGTSWVLAANDSSIAYAEVRDEALRDGQSAIINFNTLDYRDVESGLQRWEDNSTGPLRDEIRQGRKDYATQIEQKRSTTTARVLDSGIVELDERAGKARMIAVLQVTVTVEGEPPATKQDRYQAELTREGDTWKLSALGLVPVG</sequence>
<gene>
    <name evidence="4" type="ORF">SAMN02982929_05034</name>
    <name evidence="5" type="ORF">SAMN05216506_1077</name>
</gene>
<proteinExistence type="predicted"/>
<dbReference type="Proteomes" id="UP000199690">
    <property type="component" value="Unassembled WGS sequence"/>
</dbReference>
<reference evidence="4" key="1">
    <citation type="submission" date="2016-10" db="EMBL/GenBank/DDBJ databases">
        <authorList>
            <person name="de Groot N.N."/>
        </authorList>
    </citation>
    <scope>NUCLEOTIDE SEQUENCE [LARGE SCALE GENOMIC DNA]</scope>
    <source>
        <strain evidence="4">ATCC 20501</strain>
    </source>
</reference>
<organism evidence="4 7">
    <name type="scientific">Saccharopolyspora kobensis</name>
    <dbReference type="NCBI Taxonomy" id="146035"/>
    <lineage>
        <taxon>Bacteria</taxon>
        <taxon>Bacillati</taxon>
        <taxon>Actinomycetota</taxon>
        <taxon>Actinomycetes</taxon>
        <taxon>Pseudonocardiales</taxon>
        <taxon>Pseudonocardiaceae</taxon>
        <taxon>Saccharopolyspora</taxon>
    </lineage>
</organism>
<accession>A0A1I1VTG1</accession>
<dbReference type="PANTHER" id="PTHR37042">
    <property type="entry name" value="OUTER MEMBRANE PROTEIN RV1973"/>
    <property type="match status" value="1"/>
</dbReference>
<evidence type="ECO:0000256" key="1">
    <source>
        <dbReference type="ARBA" id="ARBA00004370"/>
    </source>
</evidence>
<keyword evidence="2" id="KW-0472">Membrane</keyword>
<evidence type="ECO:0000313" key="7">
    <source>
        <dbReference type="Proteomes" id="UP000236729"/>
    </source>
</evidence>
<dbReference type="SUPFAM" id="SSF54427">
    <property type="entry name" value="NTF2-like"/>
    <property type="match status" value="1"/>
</dbReference>
<evidence type="ECO:0000259" key="3">
    <source>
        <dbReference type="Pfam" id="PF13577"/>
    </source>
</evidence>
<dbReference type="PROSITE" id="PS51257">
    <property type="entry name" value="PROKAR_LIPOPROTEIN"/>
    <property type="match status" value="1"/>
</dbReference>
<evidence type="ECO:0000313" key="4">
    <source>
        <dbReference type="EMBL" id="SEG89669.1"/>
    </source>
</evidence>
<dbReference type="RefSeq" id="WP_093353888.1">
    <property type="nucleotide sequence ID" value="NZ_FNVB01000008.1"/>
</dbReference>
<keyword evidence="6" id="KW-1185">Reference proteome</keyword>
<accession>A0A1H6DWU7</accession>
<reference evidence="6 7" key="2">
    <citation type="submission" date="2016-10" db="EMBL/GenBank/DDBJ databases">
        <authorList>
            <person name="Varghese N."/>
            <person name="Submissions S."/>
        </authorList>
    </citation>
    <scope>NUCLEOTIDE SEQUENCE [LARGE SCALE GENOMIC DNA]</scope>
    <source>
        <strain evidence="7">ATCC 20501</strain>
        <strain evidence="5 6">CGMCC 4.3529</strain>
    </source>
</reference>
<protein>
    <submittedName>
        <fullName evidence="4">Mce-associated membrane protein</fullName>
    </submittedName>
</protein>
<evidence type="ECO:0000313" key="5">
    <source>
        <dbReference type="EMBL" id="SFD86337.1"/>
    </source>
</evidence>
<dbReference type="Pfam" id="PF13577">
    <property type="entry name" value="SnoaL_4"/>
    <property type="match status" value="1"/>
</dbReference>
<evidence type="ECO:0000256" key="2">
    <source>
        <dbReference type="ARBA" id="ARBA00023136"/>
    </source>
</evidence>
<dbReference type="SMR" id="A0A1H6DWU7"/>
<dbReference type="InterPro" id="IPR037401">
    <property type="entry name" value="SnoaL-like"/>
</dbReference>
<comment type="subcellular location">
    <subcellularLocation>
        <location evidence="1">Membrane</location>
    </subcellularLocation>
</comment>